<proteinExistence type="predicted"/>
<evidence type="ECO:0000313" key="2">
    <source>
        <dbReference type="EMBL" id="MBK4735237.1"/>
    </source>
</evidence>
<reference evidence="2" key="1">
    <citation type="submission" date="2021-01" db="EMBL/GenBank/DDBJ databases">
        <title>Genome sequence of strain Noviherbaspirillum sp. DKR-6.</title>
        <authorList>
            <person name="Chaudhary D.K."/>
        </authorList>
    </citation>
    <scope>NUCLEOTIDE SEQUENCE</scope>
    <source>
        <strain evidence="2">DKR-6</strain>
    </source>
</reference>
<dbReference type="Gene3D" id="3.40.50.300">
    <property type="entry name" value="P-loop containing nucleotide triphosphate hydrolases"/>
    <property type="match status" value="2"/>
</dbReference>
<dbReference type="Proteomes" id="UP000622890">
    <property type="component" value="Unassembled WGS sequence"/>
</dbReference>
<protein>
    <submittedName>
        <fullName evidence="2">AAA family ATPase</fullName>
    </submittedName>
</protein>
<dbReference type="Pfam" id="PF00004">
    <property type="entry name" value="AAA"/>
    <property type="match status" value="2"/>
</dbReference>
<dbReference type="GO" id="GO:0005524">
    <property type="term" value="F:ATP binding"/>
    <property type="evidence" value="ECO:0007669"/>
    <property type="project" value="InterPro"/>
</dbReference>
<feature type="domain" description="AAA+ ATPase" evidence="1">
    <location>
        <begin position="273"/>
        <end position="404"/>
    </location>
</feature>
<dbReference type="SUPFAM" id="SSF52540">
    <property type="entry name" value="P-loop containing nucleoside triphosphate hydrolases"/>
    <property type="match status" value="2"/>
</dbReference>
<dbReference type="InterPro" id="IPR050304">
    <property type="entry name" value="MT-severing_AAA_ATPase"/>
</dbReference>
<dbReference type="InterPro" id="IPR027417">
    <property type="entry name" value="P-loop_NTPase"/>
</dbReference>
<organism evidence="2 3">
    <name type="scientific">Noviherbaspirillum pedocola</name>
    <dbReference type="NCBI Taxonomy" id="2801341"/>
    <lineage>
        <taxon>Bacteria</taxon>
        <taxon>Pseudomonadati</taxon>
        <taxon>Pseudomonadota</taxon>
        <taxon>Betaproteobacteria</taxon>
        <taxon>Burkholderiales</taxon>
        <taxon>Oxalobacteraceae</taxon>
        <taxon>Noviherbaspirillum</taxon>
    </lineage>
</organism>
<dbReference type="PANTHER" id="PTHR23074:SF83">
    <property type="entry name" value="VACUOLAR PROTEIN SORTING-ASSOCIATED PROTEIN 4A"/>
    <property type="match status" value="1"/>
</dbReference>
<dbReference type="CDD" id="cd19481">
    <property type="entry name" value="RecA-like_protease"/>
    <property type="match status" value="1"/>
</dbReference>
<dbReference type="InterPro" id="IPR003593">
    <property type="entry name" value="AAA+_ATPase"/>
</dbReference>
<comment type="caution">
    <text evidence="2">The sequence shown here is derived from an EMBL/GenBank/DDBJ whole genome shotgun (WGS) entry which is preliminary data.</text>
</comment>
<name>A0A934W5Q6_9BURK</name>
<dbReference type="AlphaFoldDB" id="A0A934W5Q6"/>
<dbReference type="PANTHER" id="PTHR23074">
    <property type="entry name" value="AAA DOMAIN-CONTAINING"/>
    <property type="match status" value="1"/>
</dbReference>
<dbReference type="SMART" id="SM00382">
    <property type="entry name" value="AAA"/>
    <property type="match status" value="2"/>
</dbReference>
<dbReference type="EMBL" id="JAEPBG010000004">
    <property type="protein sequence ID" value="MBK4735237.1"/>
    <property type="molecule type" value="Genomic_DNA"/>
</dbReference>
<dbReference type="RefSeq" id="WP_200592015.1">
    <property type="nucleotide sequence ID" value="NZ_JAEPBG010000004.1"/>
</dbReference>
<gene>
    <name evidence="2" type="ORF">JJB74_11495</name>
</gene>
<keyword evidence="3" id="KW-1185">Reference proteome</keyword>
<evidence type="ECO:0000259" key="1">
    <source>
        <dbReference type="SMART" id="SM00382"/>
    </source>
</evidence>
<dbReference type="GO" id="GO:0016887">
    <property type="term" value="F:ATP hydrolysis activity"/>
    <property type="evidence" value="ECO:0007669"/>
    <property type="project" value="InterPro"/>
</dbReference>
<dbReference type="InterPro" id="IPR003959">
    <property type="entry name" value="ATPase_AAA_core"/>
</dbReference>
<feature type="domain" description="AAA+ ATPase" evidence="1">
    <location>
        <begin position="511"/>
        <end position="640"/>
    </location>
</feature>
<evidence type="ECO:0000313" key="3">
    <source>
        <dbReference type="Proteomes" id="UP000622890"/>
    </source>
</evidence>
<sequence>MTTNSLALSPALCDPATIRTLLAIYRLCRDQPGSLYEHHLDDIGFVIHPLAVLVRQRLEGDEAARPEWAVRLDAASAVGGTAYYEWLGRNLSWPEPQTAPLYERMYAELLFFEARDPFPMQSNVRHLQESFALTEAETRILLLAACLDHSVFAFRYLRLERPVSKVHRAIAAAIDMPLEPVIAALKESGALMQSGLFENLADGTTALRDLLELSRFGQRVFTLPHARRADLFDALLEPLPAPADAQALQWPALAAQQRTVQAVLETALAHAEAGVNILLYGPPGTGKTEFAKQLALSIGCRAYEVACRDGAEASRGQRLCSLRTAQSLLGNAQSALLVLDEAEDVFLDQGQSGAAAPRIGSKAWMNRLLETNPHPVIWITNSIAEIDQAYRRRFTFCIRFDVPELAVRRQIAQRHLQPLGVSEATIDRIARRSGLSPALIASSAKVAHLAAGKAGTHEEVALCYLDSQGEMMRARAMRRTPHIVTRFDTAYLQIGGRFTPEQIIDAIARHGRGTALMSGPPGTGKTQLASRIAERLERELLYYSASDVNSKWFGESEQQVAEMFTSCDPERQMVFLDEAETLLSDRASAMHRASEAVTAEFLRQLESFDGVFLCATNHGRSIDSALMRRFVFRLEFKPLSCAQREQMLRELIDWPVQQELPRSAMRELESLEGLTPGDFANVKKRFALLGLQAELDAWLIELRQEWEAKPDDAQGRAIGFV</sequence>
<accession>A0A934W5Q6</accession>